<name>A0A9J5YNR6_SOLCO</name>
<dbReference type="SUPFAM" id="SSF48264">
    <property type="entry name" value="Cytochrome P450"/>
    <property type="match status" value="2"/>
</dbReference>
<dbReference type="GO" id="GO:0016705">
    <property type="term" value="F:oxidoreductase activity, acting on paired donors, with incorporation or reduction of molecular oxygen"/>
    <property type="evidence" value="ECO:0007669"/>
    <property type="project" value="InterPro"/>
</dbReference>
<evidence type="ECO:0000256" key="6">
    <source>
        <dbReference type="ARBA" id="ARBA00023004"/>
    </source>
</evidence>
<keyword evidence="9" id="KW-1133">Transmembrane helix</keyword>
<feature type="transmembrane region" description="Helical" evidence="9">
    <location>
        <begin position="7"/>
        <end position="29"/>
    </location>
</feature>
<dbReference type="OrthoDB" id="6764281at2759"/>
<dbReference type="PROSITE" id="PS00086">
    <property type="entry name" value="CYTOCHROME_P450"/>
    <property type="match status" value="2"/>
</dbReference>
<keyword evidence="9" id="KW-0472">Membrane</keyword>
<evidence type="ECO:0000256" key="3">
    <source>
        <dbReference type="ARBA" id="ARBA00022617"/>
    </source>
</evidence>
<reference evidence="10 11" key="1">
    <citation type="submission" date="2020-09" db="EMBL/GenBank/DDBJ databases">
        <title>De no assembly of potato wild relative species, Solanum commersonii.</title>
        <authorList>
            <person name="Cho K."/>
        </authorList>
    </citation>
    <scope>NUCLEOTIDE SEQUENCE [LARGE SCALE GENOMIC DNA]</scope>
    <source>
        <strain evidence="10">LZ3.2</strain>
        <tissue evidence="10">Leaf</tissue>
    </source>
</reference>
<evidence type="ECO:0000313" key="11">
    <source>
        <dbReference type="Proteomes" id="UP000824120"/>
    </source>
</evidence>
<dbReference type="Proteomes" id="UP000824120">
    <property type="component" value="Chromosome 6"/>
</dbReference>
<keyword evidence="9" id="KW-0812">Transmembrane</keyword>
<keyword evidence="6 8" id="KW-0408">Iron</keyword>
<dbReference type="GO" id="GO:0004497">
    <property type="term" value="F:monooxygenase activity"/>
    <property type="evidence" value="ECO:0007669"/>
    <property type="project" value="UniProtKB-KW"/>
</dbReference>
<comment type="cofactor">
    <cofactor evidence="1 8">
        <name>heme</name>
        <dbReference type="ChEBI" id="CHEBI:30413"/>
    </cofactor>
</comment>
<evidence type="ECO:0000313" key="10">
    <source>
        <dbReference type="EMBL" id="KAG5600526.1"/>
    </source>
</evidence>
<dbReference type="InterPro" id="IPR001128">
    <property type="entry name" value="Cyt_P450"/>
</dbReference>
<organism evidence="10 11">
    <name type="scientific">Solanum commersonii</name>
    <name type="common">Commerson's wild potato</name>
    <name type="synonym">Commerson's nightshade</name>
    <dbReference type="NCBI Taxonomy" id="4109"/>
    <lineage>
        <taxon>Eukaryota</taxon>
        <taxon>Viridiplantae</taxon>
        <taxon>Streptophyta</taxon>
        <taxon>Embryophyta</taxon>
        <taxon>Tracheophyta</taxon>
        <taxon>Spermatophyta</taxon>
        <taxon>Magnoliopsida</taxon>
        <taxon>eudicotyledons</taxon>
        <taxon>Gunneridae</taxon>
        <taxon>Pentapetalae</taxon>
        <taxon>asterids</taxon>
        <taxon>lamiids</taxon>
        <taxon>Solanales</taxon>
        <taxon>Solanaceae</taxon>
        <taxon>Solanoideae</taxon>
        <taxon>Solaneae</taxon>
        <taxon>Solanum</taxon>
    </lineage>
</organism>
<evidence type="ECO:0000256" key="2">
    <source>
        <dbReference type="ARBA" id="ARBA00010617"/>
    </source>
</evidence>
<evidence type="ECO:0000256" key="8">
    <source>
        <dbReference type="PIRSR" id="PIRSR602401-1"/>
    </source>
</evidence>
<dbReference type="FunFam" id="1.10.630.10:FF:000007">
    <property type="entry name" value="Cytochrome P450 76C4"/>
    <property type="match status" value="1"/>
</dbReference>
<dbReference type="PRINTS" id="PR00463">
    <property type="entry name" value="EP450I"/>
</dbReference>
<comment type="caution">
    <text evidence="10">The sequence shown here is derived from an EMBL/GenBank/DDBJ whole genome shotgun (WGS) entry which is preliminary data.</text>
</comment>
<comment type="similarity">
    <text evidence="2">Belongs to the cytochrome P450 family.</text>
</comment>
<dbReference type="PRINTS" id="PR00385">
    <property type="entry name" value="P450"/>
</dbReference>
<evidence type="ECO:0000256" key="4">
    <source>
        <dbReference type="ARBA" id="ARBA00022723"/>
    </source>
</evidence>
<sequence>MSKTGKVMEYFVTPLLLYIFLVITCKYLSSLRRKIPLPPGPFSWPLIGNIFQVDRRRPHASLAKLAQVHVPDLMSIRFGTRLVVFASSPTAAAEVLKTNDRMLSGRYLSPHIGVSMREKKIAEMMQHMAVKQGQMVKIRDMVSVTAFNVMGNLILSKDLMDYEGNGVGERMREYMVTYTKTAVSPQLADLYPILGIFSRDFQGTYKKLMILFDNICNVWTGIVHDRRSGVSKLPSSGNIDFIDAMETFGAGTESTTATSEWMLVELLRNPQALKKFRDEISQVVGGMNNVVKESDLPNLPYLEACFKETLRLHPPGPLLLPHRAVETCEVMGYRIPKDTQVMVNMWAIARDRSGPTVGQVEDPKNWDDPSRFEPEKFINSEMDYRGRYFEYIPFGSGRRVCAGQPLASRFVPLVIASLIHGFDWILPNDMDPAQIDMDEILDITIYFYPSKTKLPLPPGPFSWPFIGNLFQVGRKRPHASLAKLAQSHGPDLMSIRFGTRLVVVASSPAAAAEVLKTHDRMLSGRFVSHPIRVEGSKLHNVSTAFLEECDENWKNVRTIYRGALFSNKALESQVSLREMKIREMMQYLDTKKGQVIKIKFVVFVTALNVLGNLLLSVDLIDYEGKGIGARLSEYLRKFTEAGGILELSDLYPVLGIFCTDFQGTYKKLMGMFDTICAVWGDIVQDKRKRDSLDAVDFVDALEIFGAGTESTTATSEWMLVELLRNPQALQKLRDEISQVVGGGKGIIKESDLPSLPYLDACFKETLRLHPPGPLLLPHRAVQTCEVMGYRIPRNTQVLVNMWAIARDSKIWDDPSSFKPERFINSKFDNKGQKFEYLPFGSGRRICAGEPLASRFIPLAVASLIHKFDWILPNEMDPAKINMDEVLDITMFKKDPLFVIPKLRNV</sequence>
<dbReference type="GO" id="GO:0020037">
    <property type="term" value="F:heme binding"/>
    <property type="evidence" value="ECO:0007669"/>
    <property type="project" value="InterPro"/>
</dbReference>
<dbReference type="Pfam" id="PF00067">
    <property type="entry name" value="p450"/>
    <property type="match status" value="3"/>
</dbReference>
<keyword evidence="5" id="KW-0560">Oxidoreductase</keyword>
<evidence type="ECO:0000256" key="9">
    <source>
        <dbReference type="SAM" id="Phobius"/>
    </source>
</evidence>
<protein>
    <recommendedName>
        <fullName evidence="12">Cytochrome P450</fullName>
    </recommendedName>
</protein>
<evidence type="ECO:0000256" key="5">
    <source>
        <dbReference type="ARBA" id="ARBA00023002"/>
    </source>
</evidence>
<feature type="binding site" description="axial binding residue" evidence="8">
    <location>
        <position position="846"/>
    </location>
    <ligand>
        <name>heme</name>
        <dbReference type="ChEBI" id="CHEBI:30413"/>
    </ligand>
    <ligandPart>
        <name>Fe</name>
        <dbReference type="ChEBI" id="CHEBI:18248"/>
    </ligandPart>
</feature>
<proteinExistence type="inferred from homology"/>
<dbReference type="Gene3D" id="1.10.630.10">
    <property type="entry name" value="Cytochrome P450"/>
    <property type="match status" value="2"/>
</dbReference>
<gene>
    <name evidence="10" type="ORF">H5410_031896</name>
</gene>
<dbReference type="EMBL" id="JACXVP010000006">
    <property type="protein sequence ID" value="KAG5600526.1"/>
    <property type="molecule type" value="Genomic_DNA"/>
</dbReference>
<dbReference type="InterPro" id="IPR036396">
    <property type="entry name" value="Cyt_P450_sf"/>
</dbReference>
<dbReference type="PANTHER" id="PTHR47950">
    <property type="entry name" value="CYTOCHROME P450, FAMILY 76, SUBFAMILY C, POLYPEPTIDE 5-RELATED"/>
    <property type="match status" value="1"/>
</dbReference>
<dbReference type="PANTHER" id="PTHR47950:SF49">
    <property type="entry name" value="CYTOCHROME P450"/>
    <property type="match status" value="1"/>
</dbReference>
<dbReference type="AlphaFoldDB" id="A0A9J5YNR6"/>
<keyword evidence="7" id="KW-0503">Monooxygenase</keyword>
<dbReference type="FunFam" id="1.10.630.10:FF:000126">
    <property type="entry name" value="Predicted protein"/>
    <property type="match status" value="1"/>
</dbReference>
<keyword evidence="4 8" id="KW-0479">Metal-binding</keyword>
<evidence type="ECO:0008006" key="12">
    <source>
        <dbReference type="Google" id="ProtNLM"/>
    </source>
</evidence>
<dbReference type="InterPro" id="IPR017972">
    <property type="entry name" value="Cyt_P450_CS"/>
</dbReference>
<evidence type="ECO:0000256" key="1">
    <source>
        <dbReference type="ARBA" id="ARBA00001971"/>
    </source>
</evidence>
<dbReference type="InterPro" id="IPR002401">
    <property type="entry name" value="Cyt_P450_E_grp-I"/>
</dbReference>
<keyword evidence="11" id="KW-1185">Reference proteome</keyword>
<evidence type="ECO:0000256" key="7">
    <source>
        <dbReference type="ARBA" id="ARBA00023033"/>
    </source>
</evidence>
<accession>A0A9J5YNR6</accession>
<keyword evidence="3 8" id="KW-0349">Heme</keyword>
<dbReference type="GO" id="GO:0005506">
    <property type="term" value="F:iron ion binding"/>
    <property type="evidence" value="ECO:0007669"/>
    <property type="project" value="InterPro"/>
</dbReference>